<evidence type="ECO:0000313" key="3">
    <source>
        <dbReference type="Proteomes" id="UP000186997"/>
    </source>
</evidence>
<dbReference type="OrthoDB" id="7867241at2"/>
<dbReference type="AlphaFoldDB" id="A0A1R3X4E3"/>
<evidence type="ECO:0000256" key="1">
    <source>
        <dbReference type="SAM" id="Phobius"/>
    </source>
</evidence>
<protein>
    <submittedName>
        <fullName evidence="2">Uncharacterized protein</fullName>
    </submittedName>
</protein>
<sequence length="146" mass="16286">MSVYDETIFHIWKIFEKRCYYLMSAAGAGIGYSIATIQPEITLVETRLLLASLVFWALSFFSGLAVISNLRAIIGFHSVTPKHLQESIQAGVDEHLQLLKNIDLLAGELQKRNKFYHSLQITLIALAAVLLVMSKVDISVAMGFQT</sequence>
<dbReference type="RefSeq" id="WP_076659440.1">
    <property type="nucleotide sequence ID" value="NZ_FTPR01000001.1"/>
</dbReference>
<dbReference type="Proteomes" id="UP000186997">
    <property type="component" value="Unassembled WGS sequence"/>
</dbReference>
<name>A0A1R3X4E3_9RHOB</name>
<accession>A0A1R3X4E3</accession>
<gene>
    <name evidence="2" type="ORF">SAMN05421665_2061</name>
</gene>
<keyword evidence="1" id="KW-1133">Transmembrane helix</keyword>
<dbReference type="EMBL" id="FTPR01000001">
    <property type="protein sequence ID" value="SIT85451.1"/>
    <property type="molecule type" value="Genomic_DNA"/>
</dbReference>
<organism evidence="2 3">
    <name type="scientific">Yoonia rosea</name>
    <dbReference type="NCBI Taxonomy" id="287098"/>
    <lineage>
        <taxon>Bacteria</taxon>
        <taxon>Pseudomonadati</taxon>
        <taxon>Pseudomonadota</taxon>
        <taxon>Alphaproteobacteria</taxon>
        <taxon>Rhodobacterales</taxon>
        <taxon>Paracoccaceae</taxon>
        <taxon>Yoonia</taxon>
    </lineage>
</organism>
<keyword evidence="1" id="KW-0812">Transmembrane</keyword>
<dbReference type="STRING" id="287098.SAMN05421665_2061"/>
<keyword evidence="1" id="KW-0472">Membrane</keyword>
<evidence type="ECO:0000313" key="2">
    <source>
        <dbReference type="EMBL" id="SIT85451.1"/>
    </source>
</evidence>
<reference evidence="3" key="1">
    <citation type="submission" date="2017-01" db="EMBL/GenBank/DDBJ databases">
        <authorList>
            <person name="Varghese N."/>
            <person name="Submissions S."/>
        </authorList>
    </citation>
    <scope>NUCLEOTIDE SEQUENCE [LARGE SCALE GENOMIC DNA]</scope>
    <source>
        <strain evidence="3">DSM 29591</strain>
    </source>
</reference>
<feature type="transmembrane region" description="Helical" evidence="1">
    <location>
        <begin position="121"/>
        <end position="144"/>
    </location>
</feature>
<feature type="transmembrane region" description="Helical" evidence="1">
    <location>
        <begin position="20"/>
        <end position="37"/>
    </location>
</feature>
<keyword evidence="3" id="KW-1185">Reference proteome</keyword>
<proteinExistence type="predicted"/>
<feature type="transmembrane region" description="Helical" evidence="1">
    <location>
        <begin position="49"/>
        <end position="67"/>
    </location>
</feature>